<dbReference type="SUPFAM" id="SSF46785">
    <property type="entry name" value="Winged helix' DNA-binding domain"/>
    <property type="match status" value="1"/>
</dbReference>
<dbReference type="PANTHER" id="PTHR30419">
    <property type="entry name" value="HTH-TYPE TRANSCRIPTIONAL REGULATOR YBHD"/>
    <property type="match status" value="1"/>
</dbReference>
<evidence type="ECO:0000313" key="6">
    <source>
        <dbReference type="EMBL" id="MFC4561872.1"/>
    </source>
</evidence>
<name>A0ABV9DT16_9ACTN</name>
<dbReference type="Gene3D" id="3.40.190.290">
    <property type="match status" value="1"/>
</dbReference>
<protein>
    <submittedName>
        <fullName evidence="6">LysR family transcriptional regulator</fullName>
    </submittedName>
</protein>
<evidence type="ECO:0000256" key="2">
    <source>
        <dbReference type="ARBA" id="ARBA00023015"/>
    </source>
</evidence>
<dbReference type="Proteomes" id="UP001595923">
    <property type="component" value="Unassembled WGS sequence"/>
</dbReference>
<dbReference type="PROSITE" id="PS50931">
    <property type="entry name" value="HTH_LYSR"/>
    <property type="match status" value="1"/>
</dbReference>
<dbReference type="RefSeq" id="WP_378572547.1">
    <property type="nucleotide sequence ID" value="NZ_JBHSFQ010000005.1"/>
</dbReference>
<keyword evidence="3" id="KW-0238">DNA-binding</keyword>
<dbReference type="Gene3D" id="1.10.10.10">
    <property type="entry name" value="Winged helix-like DNA-binding domain superfamily/Winged helix DNA-binding domain"/>
    <property type="match status" value="1"/>
</dbReference>
<gene>
    <name evidence="6" type="ORF">ACFO4E_08375</name>
</gene>
<comment type="similarity">
    <text evidence="1">Belongs to the LysR transcriptional regulatory family.</text>
</comment>
<dbReference type="InterPro" id="IPR050950">
    <property type="entry name" value="HTH-type_LysR_regulators"/>
</dbReference>
<dbReference type="InterPro" id="IPR036390">
    <property type="entry name" value="WH_DNA-bd_sf"/>
</dbReference>
<evidence type="ECO:0000256" key="4">
    <source>
        <dbReference type="ARBA" id="ARBA00023163"/>
    </source>
</evidence>
<feature type="domain" description="HTH lysR-type" evidence="5">
    <location>
        <begin position="1"/>
        <end position="58"/>
    </location>
</feature>
<evidence type="ECO:0000259" key="5">
    <source>
        <dbReference type="PROSITE" id="PS50931"/>
    </source>
</evidence>
<dbReference type="EMBL" id="JBHSFQ010000005">
    <property type="protein sequence ID" value="MFC4561872.1"/>
    <property type="molecule type" value="Genomic_DNA"/>
</dbReference>
<evidence type="ECO:0000256" key="1">
    <source>
        <dbReference type="ARBA" id="ARBA00009437"/>
    </source>
</evidence>
<keyword evidence="2" id="KW-0805">Transcription regulation</keyword>
<organism evidence="6 7">
    <name type="scientific">Nocardiopsis mangrovi</name>
    <dbReference type="NCBI Taxonomy" id="1179818"/>
    <lineage>
        <taxon>Bacteria</taxon>
        <taxon>Bacillati</taxon>
        <taxon>Actinomycetota</taxon>
        <taxon>Actinomycetes</taxon>
        <taxon>Streptosporangiales</taxon>
        <taxon>Nocardiopsidaceae</taxon>
        <taxon>Nocardiopsis</taxon>
    </lineage>
</organism>
<evidence type="ECO:0000313" key="7">
    <source>
        <dbReference type="Proteomes" id="UP001595923"/>
    </source>
</evidence>
<dbReference type="InterPro" id="IPR036388">
    <property type="entry name" value="WH-like_DNA-bd_sf"/>
</dbReference>
<dbReference type="Pfam" id="PF00126">
    <property type="entry name" value="HTH_1"/>
    <property type="match status" value="1"/>
</dbReference>
<proteinExistence type="inferred from homology"/>
<keyword evidence="4" id="KW-0804">Transcription</keyword>
<sequence length="304" mass="33297">MRLDELAHFLELARQHNVTRAAEALRMTQPALSRSLARIEGELGVNLFDREGRRLRLNRYGEILIPHAARMLSEFDDARARIDALKDPAAGVVSLAFVTSFGSWLVPALIESYQQLFPNVRFLLTGGPADDVVDAVRNGGADVGFISPRPTAEDIGWEELTQETLVLAVPAGHRDADRDTIGTAELERVGFVALRPEFGLRQITDRYLMGLGLTPRILMEATELSTLHALVAAGIGAAIIPADPRPARHTVQIPLTVPLTRPAGMVVSTIRSIAPAAEQFARFVREEHATSEMTGLHEAPARRR</sequence>
<dbReference type="SUPFAM" id="SSF53850">
    <property type="entry name" value="Periplasmic binding protein-like II"/>
    <property type="match status" value="1"/>
</dbReference>
<dbReference type="Pfam" id="PF03466">
    <property type="entry name" value="LysR_substrate"/>
    <property type="match status" value="1"/>
</dbReference>
<evidence type="ECO:0000256" key="3">
    <source>
        <dbReference type="ARBA" id="ARBA00023125"/>
    </source>
</evidence>
<keyword evidence="7" id="KW-1185">Reference proteome</keyword>
<dbReference type="PANTHER" id="PTHR30419:SF28">
    <property type="entry name" value="HTH-TYPE TRANSCRIPTIONAL REGULATOR BSDA"/>
    <property type="match status" value="1"/>
</dbReference>
<reference evidence="7" key="1">
    <citation type="journal article" date="2019" name="Int. J. Syst. Evol. Microbiol.">
        <title>The Global Catalogue of Microorganisms (GCM) 10K type strain sequencing project: providing services to taxonomists for standard genome sequencing and annotation.</title>
        <authorList>
            <consortium name="The Broad Institute Genomics Platform"/>
            <consortium name="The Broad Institute Genome Sequencing Center for Infectious Disease"/>
            <person name="Wu L."/>
            <person name="Ma J."/>
        </authorList>
    </citation>
    <scope>NUCLEOTIDE SEQUENCE [LARGE SCALE GENOMIC DNA]</scope>
    <source>
        <strain evidence="7">XZYJ18</strain>
    </source>
</reference>
<dbReference type="InterPro" id="IPR000847">
    <property type="entry name" value="LysR_HTH_N"/>
</dbReference>
<dbReference type="PRINTS" id="PR00039">
    <property type="entry name" value="HTHLYSR"/>
</dbReference>
<comment type="caution">
    <text evidence="6">The sequence shown here is derived from an EMBL/GenBank/DDBJ whole genome shotgun (WGS) entry which is preliminary data.</text>
</comment>
<dbReference type="InterPro" id="IPR005119">
    <property type="entry name" value="LysR_subst-bd"/>
</dbReference>
<accession>A0ABV9DT16</accession>